<dbReference type="Gene3D" id="3.30.230.30">
    <property type="entry name" value="Impact, N-terminal domain"/>
    <property type="match status" value="1"/>
</dbReference>
<dbReference type="SUPFAM" id="SSF54211">
    <property type="entry name" value="Ribosomal protein S5 domain 2-like"/>
    <property type="match status" value="1"/>
</dbReference>
<comment type="caution">
    <text evidence="4">The sequence shown here is derived from an EMBL/GenBank/DDBJ whole genome shotgun (WGS) entry which is preliminary data.</text>
</comment>
<comment type="similarity">
    <text evidence="1">Belongs to the IMPACT family.</text>
</comment>
<dbReference type="InterPro" id="IPR020569">
    <property type="entry name" value="UPF0029_Impact_CS"/>
</dbReference>
<evidence type="ECO:0000256" key="1">
    <source>
        <dbReference type="ARBA" id="ARBA00007665"/>
    </source>
</evidence>
<dbReference type="OrthoDB" id="9813771at2"/>
<dbReference type="RefSeq" id="WP_132024690.1">
    <property type="nucleotide sequence ID" value="NZ_CP016605.1"/>
</dbReference>
<feature type="domain" description="Impact N-terminal" evidence="2">
    <location>
        <begin position="19"/>
        <end position="126"/>
    </location>
</feature>
<dbReference type="GO" id="GO:0006446">
    <property type="term" value="P:regulation of translational initiation"/>
    <property type="evidence" value="ECO:0007669"/>
    <property type="project" value="TreeGrafter"/>
</dbReference>
<dbReference type="GO" id="GO:0043168">
    <property type="term" value="F:anion binding"/>
    <property type="evidence" value="ECO:0007669"/>
    <property type="project" value="UniProtKB-ARBA"/>
</dbReference>
<dbReference type="InterPro" id="IPR023582">
    <property type="entry name" value="Impact"/>
</dbReference>
<dbReference type="NCBIfam" id="TIGR00257">
    <property type="entry name" value="IMPACT_YIGZ"/>
    <property type="match status" value="1"/>
</dbReference>
<keyword evidence="5" id="KW-1185">Reference proteome</keyword>
<dbReference type="Pfam" id="PF01205">
    <property type="entry name" value="Impact_N"/>
    <property type="match status" value="1"/>
</dbReference>
<dbReference type="PROSITE" id="PS00910">
    <property type="entry name" value="UPF0029"/>
    <property type="match status" value="1"/>
</dbReference>
<reference evidence="4 5" key="1">
    <citation type="submission" date="2019-03" db="EMBL/GenBank/DDBJ databases">
        <title>Genomic Encyclopedia of Type Strains, Phase IV (KMG-IV): sequencing the most valuable type-strain genomes for metagenomic binning, comparative biology and taxonomic classification.</title>
        <authorList>
            <person name="Goeker M."/>
        </authorList>
    </citation>
    <scope>NUCLEOTIDE SEQUENCE [LARGE SCALE GENOMIC DNA]</scope>
    <source>
        <strain evidence="4 5">DSM 28231</strain>
    </source>
</reference>
<sequence length="204" mass="23123">MEYPIPKSESAVLFEEEIKKSRFITYLKHTKGLAEAKAFWQEIRDLHPNARHYCWATVSEQPNNFQALGFSDDGEPAGTAGKPMLNILLGSGIGEISAVVVRYYGGILLGTGGLVKAYGNGVKQALEKLETEIKVERKQYLLDCNYDQINWLQILYEKYNIVIYSQSFQEKVQFELAISDDKLDPFTQELIDRSSGMLNLTTKE</sequence>
<feature type="domain" description="UPF0029" evidence="3">
    <location>
        <begin position="142"/>
        <end position="196"/>
    </location>
</feature>
<organism evidence="4 5">
    <name type="scientific">Bisgaardia hudsonensis</name>
    <dbReference type="NCBI Taxonomy" id="109472"/>
    <lineage>
        <taxon>Bacteria</taxon>
        <taxon>Pseudomonadati</taxon>
        <taxon>Pseudomonadota</taxon>
        <taxon>Gammaproteobacteria</taxon>
        <taxon>Pasteurellales</taxon>
        <taxon>Pasteurellaceae</taxon>
        <taxon>Bisgaardia</taxon>
    </lineage>
</organism>
<evidence type="ECO:0000259" key="3">
    <source>
        <dbReference type="Pfam" id="PF09186"/>
    </source>
</evidence>
<name>A0A4R2MUT3_9PAST</name>
<protein>
    <submittedName>
        <fullName evidence="4">Putative YigZ family protein</fullName>
    </submittedName>
</protein>
<dbReference type="AlphaFoldDB" id="A0A4R2MUT3"/>
<dbReference type="InterPro" id="IPR001498">
    <property type="entry name" value="Impact_N"/>
</dbReference>
<dbReference type="InterPro" id="IPR035647">
    <property type="entry name" value="EFG_III/V"/>
</dbReference>
<accession>A0A4R2MUT3</accession>
<dbReference type="GO" id="GO:0005737">
    <property type="term" value="C:cytoplasm"/>
    <property type="evidence" value="ECO:0007669"/>
    <property type="project" value="TreeGrafter"/>
</dbReference>
<proteinExistence type="inferred from homology"/>
<dbReference type="PANTHER" id="PTHR16301:SF20">
    <property type="entry name" value="IMPACT FAMILY MEMBER YIGZ"/>
    <property type="match status" value="1"/>
</dbReference>
<dbReference type="GO" id="GO:0017111">
    <property type="term" value="F:ribonucleoside triphosphate phosphatase activity"/>
    <property type="evidence" value="ECO:0007669"/>
    <property type="project" value="UniProtKB-ARBA"/>
</dbReference>
<dbReference type="Gene3D" id="3.30.70.240">
    <property type="match status" value="1"/>
</dbReference>
<evidence type="ECO:0000313" key="5">
    <source>
        <dbReference type="Proteomes" id="UP000294841"/>
    </source>
</evidence>
<evidence type="ECO:0000313" key="4">
    <source>
        <dbReference type="EMBL" id="TCP11753.1"/>
    </source>
</evidence>
<dbReference type="SUPFAM" id="SSF54980">
    <property type="entry name" value="EF-G C-terminal domain-like"/>
    <property type="match status" value="1"/>
</dbReference>
<dbReference type="EMBL" id="SLXI01000006">
    <property type="protein sequence ID" value="TCP11753.1"/>
    <property type="molecule type" value="Genomic_DNA"/>
</dbReference>
<evidence type="ECO:0000259" key="2">
    <source>
        <dbReference type="Pfam" id="PF01205"/>
    </source>
</evidence>
<gene>
    <name evidence="4" type="ORF">EV697_106107</name>
</gene>
<dbReference type="InterPro" id="IPR015796">
    <property type="entry name" value="Impact_YigZ-like"/>
</dbReference>
<dbReference type="InterPro" id="IPR015269">
    <property type="entry name" value="UPF0029_Impact_C"/>
</dbReference>
<dbReference type="Proteomes" id="UP000294841">
    <property type="component" value="Unassembled WGS sequence"/>
</dbReference>
<dbReference type="PANTHER" id="PTHR16301">
    <property type="entry name" value="IMPACT-RELATED"/>
    <property type="match status" value="1"/>
</dbReference>
<dbReference type="GO" id="GO:0032561">
    <property type="term" value="F:guanyl ribonucleotide binding"/>
    <property type="evidence" value="ECO:0007669"/>
    <property type="project" value="UniProtKB-ARBA"/>
</dbReference>
<dbReference type="Pfam" id="PF09186">
    <property type="entry name" value="DUF1949"/>
    <property type="match status" value="1"/>
</dbReference>
<dbReference type="InterPro" id="IPR036956">
    <property type="entry name" value="Impact_N_sf"/>
</dbReference>
<dbReference type="InterPro" id="IPR020568">
    <property type="entry name" value="Ribosomal_Su5_D2-typ_SF"/>
</dbReference>